<comment type="subcellular location">
    <subcellularLocation>
        <location evidence="1 5">Cell membrane</location>
        <topology evidence="1 5">Multi-pass membrane protein</topology>
    </subcellularLocation>
</comment>
<feature type="domain" description="ABC transmembrane type-1" evidence="6">
    <location>
        <begin position="66"/>
        <end position="354"/>
    </location>
</feature>
<dbReference type="EMBL" id="JAJISC010000001">
    <property type="protein sequence ID" value="MCS2607897.1"/>
    <property type="molecule type" value="Genomic_DNA"/>
</dbReference>
<feature type="transmembrane region" description="Helical" evidence="5">
    <location>
        <begin position="267"/>
        <end position="288"/>
    </location>
</feature>
<keyword evidence="4 5" id="KW-0472">Membrane</keyword>
<dbReference type="Gene3D" id="1.10.3720.10">
    <property type="entry name" value="MetI-like"/>
    <property type="match status" value="1"/>
</dbReference>
<organism evidence="7 8">
    <name type="scientific">Halomonas dongshanensis</name>
    <dbReference type="NCBI Taxonomy" id="2890835"/>
    <lineage>
        <taxon>Bacteria</taxon>
        <taxon>Pseudomonadati</taxon>
        <taxon>Pseudomonadota</taxon>
        <taxon>Gammaproteobacteria</taxon>
        <taxon>Oceanospirillales</taxon>
        <taxon>Halomonadaceae</taxon>
        <taxon>Halomonas</taxon>
    </lineage>
</organism>
<reference evidence="7" key="1">
    <citation type="submission" date="2021-11" db="EMBL/GenBank/DDBJ databases">
        <title>Halomonas sp., isolated from a coastal aquaculture zone in Dongshan Bay.</title>
        <authorList>
            <person name="Lin W."/>
        </authorList>
    </citation>
    <scope>NUCLEOTIDE SEQUENCE</scope>
    <source>
        <strain evidence="7">Yzlin-01</strain>
    </source>
</reference>
<feature type="transmembrane region" description="Helical" evidence="5">
    <location>
        <begin position="20"/>
        <end position="45"/>
    </location>
</feature>
<gene>
    <name evidence="7" type="ORF">LLY24_00995</name>
</gene>
<dbReference type="RefSeq" id="WP_259034403.1">
    <property type="nucleotide sequence ID" value="NZ_JAJISC010000001.1"/>
</dbReference>
<dbReference type="InterPro" id="IPR000515">
    <property type="entry name" value="MetI-like"/>
</dbReference>
<keyword evidence="5" id="KW-0813">Transport</keyword>
<dbReference type="PROSITE" id="PS50928">
    <property type="entry name" value="ABC_TM1"/>
    <property type="match status" value="1"/>
</dbReference>
<dbReference type="CDD" id="cd06261">
    <property type="entry name" value="TM_PBP2"/>
    <property type="match status" value="1"/>
</dbReference>
<dbReference type="PANTHER" id="PTHR42727:SF1">
    <property type="entry name" value="PHOSPHATE TRANSPORT SYSTEM PERMEASE"/>
    <property type="match status" value="1"/>
</dbReference>
<keyword evidence="2 5" id="KW-0812">Transmembrane</keyword>
<dbReference type="SUPFAM" id="SSF161098">
    <property type="entry name" value="MetI-like"/>
    <property type="match status" value="2"/>
</dbReference>
<dbReference type="InterPro" id="IPR035906">
    <property type="entry name" value="MetI-like_sf"/>
</dbReference>
<evidence type="ECO:0000313" key="8">
    <source>
        <dbReference type="Proteomes" id="UP001165542"/>
    </source>
</evidence>
<protein>
    <submittedName>
        <fullName evidence="7">ABC transporter permease subunit</fullName>
    </submittedName>
</protein>
<feature type="transmembrane region" description="Helical" evidence="5">
    <location>
        <begin position="333"/>
        <end position="357"/>
    </location>
</feature>
<dbReference type="Proteomes" id="UP001165542">
    <property type="component" value="Unassembled WGS sequence"/>
</dbReference>
<feature type="transmembrane region" description="Helical" evidence="5">
    <location>
        <begin position="168"/>
        <end position="190"/>
    </location>
</feature>
<keyword evidence="8" id="KW-1185">Reference proteome</keyword>
<accession>A0ABT2EB84</accession>
<proteinExistence type="inferred from homology"/>
<dbReference type="PANTHER" id="PTHR42727">
    <property type="entry name" value="PHOSPHATE TRANSPORT SYSTEM PERMEASE PROTEIN"/>
    <property type="match status" value="1"/>
</dbReference>
<sequence>MSAFRRFASPLDLRRFKDRLATGLITAGGITVLVAILAIGIFLVGETLPLLRLPETLALAKLSPLLFGTFKAALAALLFAVPVALGAAIYSALFMSPRLRSRIKPTMEMMEAVPGVVIGFIAGLVLAPWVERHLLSTLMVIVWLPVSAALIGVLWYRLGHRLRRRLSLASAGLWLVPWLGLMMALALWLAPSLEQLWFGNDLPLWLERHWGLDYTTRNTLIVGIAMGFAVIPSLYSLADDALADVPAALLEGAQALGASRWQSLWRVALPCAGPGLFAALMIGIGRAVGETMIVLMTSANMALVSANPFEGLRSVAAAIAIELPEAAPGSLTYHVLILAALVLFLFTFIVNTLAELVRQRLRRRYRLLGGK</sequence>
<feature type="transmembrane region" description="Helical" evidence="5">
    <location>
        <begin position="220"/>
        <end position="238"/>
    </location>
</feature>
<evidence type="ECO:0000256" key="1">
    <source>
        <dbReference type="ARBA" id="ARBA00004651"/>
    </source>
</evidence>
<comment type="similarity">
    <text evidence="5">Belongs to the binding-protein-dependent transport system permease family.</text>
</comment>
<evidence type="ECO:0000259" key="6">
    <source>
        <dbReference type="PROSITE" id="PS50928"/>
    </source>
</evidence>
<feature type="transmembrane region" description="Helical" evidence="5">
    <location>
        <begin position="136"/>
        <end position="156"/>
    </location>
</feature>
<feature type="transmembrane region" description="Helical" evidence="5">
    <location>
        <begin position="65"/>
        <end position="91"/>
    </location>
</feature>
<evidence type="ECO:0000313" key="7">
    <source>
        <dbReference type="EMBL" id="MCS2607897.1"/>
    </source>
</evidence>
<evidence type="ECO:0000256" key="4">
    <source>
        <dbReference type="ARBA" id="ARBA00023136"/>
    </source>
</evidence>
<keyword evidence="3 5" id="KW-1133">Transmembrane helix</keyword>
<feature type="transmembrane region" description="Helical" evidence="5">
    <location>
        <begin position="112"/>
        <end position="130"/>
    </location>
</feature>
<evidence type="ECO:0000256" key="3">
    <source>
        <dbReference type="ARBA" id="ARBA00022989"/>
    </source>
</evidence>
<evidence type="ECO:0000256" key="5">
    <source>
        <dbReference type="RuleBase" id="RU363032"/>
    </source>
</evidence>
<evidence type="ECO:0000256" key="2">
    <source>
        <dbReference type="ARBA" id="ARBA00022692"/>
    </source>
</evidence>
<dbReference type="Pfam" id="PF00528">
    <property type="entry name" value="BPD_transp_1"/>
    <property type="match status" value="1"/>
</dbReference>
<name>A0ABT2EB84_9GAMM</name>
<comment type="caution">
    <text evidence="7">The sequence shown here is derived from an EMBL/GenBank/DDBJ whole genome shotgun (WGS) entry which is preliminary data.</text>
</comment>